<name>A0A9K3IWJ9_HELAN</name>
<dbReference type="Proteomes" id="UP000215914">
    <property type="component" value="Unassembled WGS sequence"/>
</dbReference>
<gene>
    <name evidence="1" type="ORF">HanXRQr2_Chr05g0195361</name>
    <name evidence="2" type="ORF">HanXRQr2_Chr05g0195371</name>
</gene>
<dbReference type="EMBL" id="MNCJ02000320">
    <property type="protein sequence ID" value="KAF5804288.1"/>
    <property type="molecule type" value="Genomic_DNA"/>
</dbReference>
<dbReference type="Gramene" id="mRNA:HanXRQr2_Chr05g0195361">
    <property type="protein sequence ID" value="CDS:HanXRQr2_Chr05g0195361.1"/>
    <property type="gene ID" value="HanXRQr2_Chr05g0195361"/>
</dbReference>
<dbReference type="EMBL" id="MNCJ02000320">
    <property type="protein sequence ID" value="KAF5804287.1"/>
    <property type="molecule type" value="Genomic_DNA"/>
</dbReference>
<sequence>MSWIELFKYHNLSINLGACMTPLDEANVSSQALADETTWRFAIISPTKLMCFVIWTSGPGGSGPTIC</sequence>
<accession>A0A9K3IWJ9</accession>
<dbReference type="Gramene" id="mRNA:HanXRQr2_Chr05g0195371">
    <property type="protein sequence ID" value="CDS:HanXRQr2_Chr05g0195371.1"/>
    <property type="gene ID" value="HanXRQr2_Chr05g0195371"/>
</dbReference>
<organism evidence="2 3">
    <name type="scientific">Helianthus annuus</name>
    <name type="common">Common sunflower</name>
    <dbReference type="NCBI Taxonomy" id="4232"/>
    <lineage>
        <taxon>Eukaryota</taxon>
        <taxon>Viridiplantae</taxon>
        <taxon>Streptophyta</taxon>
        <taxon>Embryophyta</taxon>
        <taxon>Tracheophyta</taxon>
        <taxon>Spermatophyta</taxon>
        <taxon>Magnoliopsida</taxon>
        <taxon>eudicotyledons</taxon>
        <taxon>Gunneridae</taxon>
        <taxon>Pentapetalae</taxon>
        <taxon>asterids</taxon>
        <taxon>campanulids</taxon>
        <taxon>Asterales</taxon>
        <taxon>Asteraceae</taxon>
        <taxon>Asteroideae</taxon>
        <taxon>Heliantheae alliance</taxon>
        <taxon>Heliantheae</taxon>
        <taxon>Helianthus</taxon>
    </lineage>
</organism>
<dbReference type="AlphaFoldDB" id="A0A9K3IWJ9"/>
<reference evidence="2" key="2">
    <citation type="submission" date="2020-06" db="EMBL/GenBank/DDBJ databases">
        <title>Helianthus annuus Genome sequencing and assembly Release 2.</title>
        <authorList>
            <person name="Gouzy J."/>
            <person name="Langlade N."/>
            <person name="Munos S."/>
        </authorList>
    </citation>
    <scope>NUCLEOTIDE SEQUENCE</scope>
    <source>
        <tissue evidence="2">Leaves</tissue>
    </source>
</reference>
<comment type="caution">
    <text evidence="2">The sequence shown here is derived from an EMBL/GenBank/DDBJ whole genome shotgun (WGS) entry which is preliminary data.</text>
</comment>
<evidence type="ECO:0000313" key="2">
    <source>
        <dbReference type="EMBL" id="KAF5804288.1"/>
    </source>
</evidence>
<keyword evidence="3" id="KW-1185">Reference proteome</keyword>
<evidence type="ECO:0000313" key="1">
    <source>
        <dbReference type="EMBL" id="KAF5804287.1"/>
    </source>
</evidence>
<proteinExistence type="predicted"/>
<protein>
    <submittedName>
        <fullName evidence="2">Uncharacterized protein</fullName>
    </submittedName>
</protein>
<evidence type="ECO:0000313" key="3">
    <source>
        <dbReference type="Proteomes" id="UP000215914"/>
    </source>
</evidence>
<reference evidence="2" key="1">
    <citation type="journal article" date="2017" name="Nature">
        <title>The sunflower genome provides insights into oil metabolism, flowering and Asterid evolution.</title>
        <authorList>
            <person name="Badouin H."/>
            <person name="Gouzy J."/>
            <person name="Grassa C.J."/>
            <person name="Murat F."/>
            <person name="Staton S.E."/>
            <person name="Cottret L."/>
            <person name="Lelandais-Briere C."/>
            <person name="Owens G.L."/>
            <person name="Carrere S."/>
            <person name="Mayjonade B."/>
            <person name="Legrand L."/>
            <person name="Gill N."/>
            <person name="Kane N.C."/>
            <person name="Bowers J.E."/>
            <person name="Hubner S."/>
            <person name="Bellec A."/>
            <person name="Berard A."/>
            <person name="Berges H."/>
            <person name="Blanchet N."/>
            <person name="Boniface M.C."/>
            <person name="Brunel D."/>
            <person name="Catrice O."/>
            <person name="Chaidir N."/>
            <person name="Claudel C."/>
            <person name="Donnadieu C."/>
            <person name="Faraut T."/>
            <person name="Fievet G."/>
            <person name="Helmstetter N."/>
            <person name="King M."/>
            <person name="Knapp S.J."/>
            <person name="Lai Z."/>
            <person name="Le Paslier M.C."/>
            <person name="Lippi Y."/>
            <person name="Lorenzon L."/>
            <person name="Mandel J.R."/>
            <person name="Marage G."/>
            <person name="Marchand G."/>
            <person name="Marquand E."/>
            <person name="Bret-Mestries E."/>
            <person name="Morien E."/>
            <person name="Nambeesan S."/>
            <person name="Nguyen T."/>
            <person name="Pegot-Espagnet P."/>
            <person name="Pouilly N."/>
            <person name="Raftis F."/>
            <person name="Sallet E."/>
            <person name="Schiex T."/>
            <person name="Thomas J."/>
            <person name="Vandecasteele C."/>
            <person name="Vares D."/>
            <person name="Vear F."/>
            <person name="Vautrin S."/>
            <person name="Crespi M."/>
            <person name="Mangin B."/>
            <person name="Burke J.M."/>
            <person name="Salse J."/>
            <person name="Munos S."/>
            <person name="Vincourt P."/>
            <person name="Rieseberg L.H."/>
            <person name="Langlade N.B."/>
        </authorList>
    </citation>
    <scope>NUCLEOTIDE SEQUENCE</scope>
    <source>
        <tissue evidence="2">Leaves</tissue>
    </source>
</reference>